<sequence length="148" mass="16185">MTGRWWLDAAIGAAAALLVCWLLLIAVLLRGKRRHGATGTEALRLLPDLIRLLRRVASDRSLPVGVRVRIWGLVAYLASPIDLVPDFIPMIGFADDAIITVLVLRSVVRRIGLDGLRGHWPGTEQGFQALSELAGMSHKPSGTPSHRR</sequence>
<organism evidence="7 8">
    <name type="scientific">Microlunatus ginsengisoli</name>
    <dbReference type="NCBI Taxonomy" id="363863"/>
    <lineage>
        <taxon>Bacteria</taxon>
        <taxon>Bacillati</taxon>
        <taxon>Actinomycetota</taxon>
        <taxon>Actinomycetes</taxon>
        <taxon>Propionibacteriales</taxon>
        <taxon>Propionibacteriaceae</taxon>
        <taxon>Microlunatus</taxon>
    </lineage>
</organism>
<evidence type="ECO:0000313" key="7">
    <source>
        <dbReference type="EMBL" id="GAA3638026.1"/>
    </source>
</evidence>
<reference evidence="8" key="1">
    <citation type="journal article" date="2019" name="Int. J. Syst. Evol. Microbiol.">
        <title>The Global Catalogue of Microorganisms (GCM) 10K type strain sequencing project: providing services to taxonomists for standard genome sequencing and annotation.</title>
        <authorList>
            <consortium name="The Broad Institute Genomics Platform"/>
            <consortium name="The Broad Institute Genome Sequencing Center for Infectious Disease"/>
            <person name="Wu L."/>
            <person name="Ma J."/>
        </authorList>
    </citation>
    <scope>NUCLEOTIDE SEQUENCE [LARGE SCALE GENOMIC DNA]</scope>
    <source>
        <strain evidence="8">JCM 16929</strain>
    </source>
</reference>
<accession>A0ABP7AQ83</accession>
<dbReference type="InterPro" id="IPR010652">
    <property type="entry name" value="DUF1232"/>
</dbReference>
<keyword evidence="4 5" id="KW-0472">Membrane</keyword>
<dbReference type="Proteomes" id="UP001501490">
    <property type="component" value="Unassembled WGS sequence"/>
</dbReference>
<proteinExistence type="predicted"/>
<evidence type="ECO:0000256" key="3">
    <source>
        <dbReference type="ARBA" id="ARBA00022989"/>
    </source>
</evidence>
<name>A0ABP7AQ83_9ACTN</name>
<keyword evidence="2 5" id="KW-0812">Transmembrane</keyword>
<gene>
    <name evidence="7" type="ORF">GCM10022236_45590</name>
</gene>
<evidence type="ECO:0000256" key="4">
    <source>
        <dbReference type="ARBA" id="ARBA00023136"/>
    </source>
</evidence>
<keyword evidence="8" id="KW-1185">Reference proteome</keyword>
<protein>
    <submittedName>
        <fullName evidence="7">DUF1232 domain-containing protein</fullName>
    </submittedName>
</protein>
<dbReference type="EMBL" id="BAABAB010000048">
    <property type="protein sequence ID" value="GAA3638026.1"/>
    <property type="molecule type" value="Genomic_DNA"/>
</dbReference>
<evidence type="ECO:0000256" key="1">
    <source>
        <dbReference type="ARBA" id="ARBA00004127"/>
    </source>
</evidence>
<evidence type="ECO:0000256" key="5">
    <source>
        <dbReference type="SAM" id="Phobius"/>
    </source>
</evidence>
<evidence type="ECO:0000259" key="6">
    <source>
        <dbReference type="Pfam" id="PF06803"/>
    </source>
</evidence>
<feature type="transmembrane region" description="Helical" evidence="5">
    <location>
        <begin position="6"/>
        <end position="29"/>
    </location>
</feature>
<keyword evidence="3 5" id="KW-1133">Transmembrane helix</keyword>
<evidence type="ECO:0000313" key="8">
    <source>
        <dbReference type="Proteomes" id="UP001501490"/>
    </source>
</evidence>
<dbReference type="RefSeq" id="WP_344808931.1">
    <property type="nucleotide sequence ID" value="NZ_BAABAB010000048.1"/>
</dbReference>
<feature type="domain" description="DUF1232" evidence="6">
    <location>
        <begin position="67"/>
        <end position="101"/>
    </location>
</feature>
<dbReference type="Pfam" id="PF06803">
    <property type="entry name" value="DUF1232"/>
    <property type="match status" value="1"/>
</dbReference>
<comment type="subcellular location">
    <subcellularLocation>
        <location evidence="1">Endomembrane system</location>
        <topology evidence="1">Multi-pass membrane protein</topology>
    </subcellularLocation>
</comment>
<comment type="caution">
    <text evidence="7">The sequence shown here is derived from an EMBL/GenBank/DDBJ whole genome shotgun (WGS) entry which is preliminary data.</text>
</comment>
<evidence type="ECO:0000256" key="2">
    <source>
        <dbReference type="ARBA" id="ARBA00022692"/>
    </source>
</evidence>